<sequence length="165" mass="19443">MIVNLYIIATISKDINNGPVLTMESEEAVTLIVLCSRLHRRRKRRRLWVHPILKDRSIKGIFYILYSDLREHPHNFLMIICTGLQKRLPLGIEDRCSGLRKKLPLETKVSCNGLREKLRLERRSPRTHRPRTKDCFTGLREKLPLKTEDWCTALRQKLPMETEDS</sequence>
<dbReference type="Proteomes" id="UP001159363">
    <property type="component" value="Chromosome 15"/>
</dbReference>
<reference evidence="1 2" key="1">
    <citation type="submission" date="2023-02" db="EMBL/GenBank/DDBJ databases">
        <title>LHISI_Scaffold_Assembly.</title>
        <authorList>
            <person name="Stuart O.P."/>
            <person name="Cleave R."/>
            <person name="Magrath M.J.L."/>
            <person name="Mikheyev A.S."/>
        </authorList>
    </citation>
    <scope>NUCLEOTIDE SEQUENCE [LARGE SCALE GENOMIC DNA]</scope>
    <source>
        <strain evidence="1">Daus_M_001</strain>
        <tissue evidence="1">Leg muscle</tissue>
    </source>
</reference>
<evidence type="ECO:0000313" key="2">
    <source>
        <dbReference type="Proteomes" id="UP001159363"/>
    </source>
</evidence>
<dbReference type="EMBL" id="JARBHB010000016">
    <property type="protein sequence ID" value="KAJ8867159.1"/>
    <property type="molecule type" value="Genomic_DNA"/>
</dbReference>
<name>A0ABQ9G3W6_9NEOP</name>
<accession>A0ABQ9G3W6</accession>
<evidence type="ECO:0000313" key="1">
    <source>
        <dbReference type="EMBL" id="KAJ8867159.1"/>
    </source>
</evidence>
<comment type="caution">
    <text evidence="1">The sequence shown here is derived from an EMBL/GenBank/DDBJ whole genome shotgun (WGS) entry which is preliminary data.</text>
</comment>
<gene>
    <name evidence="1" type="ORF">PR048_033023</name>
</gene>
<keyword evidence="2" id="KW-1185">Reference proteome</keyword>
<protein>
    <submittedName>
        <fullName evidence="1">Uncharacterized protein</fullName>
    </submittedName>
</protein>
<organism evidence="1 2">
    <name type="scientific">Dryococelus australis</name>
    <dbReference type="NCBI Taxonomy" id="614101"/>
    <lineage>
        <taxon>Eukaryota</taxon>
        <taxon>Metazoa</taxon>
        <taxon>Ecdysozoa</taxon>
        <taxon>Arthropoda</taxon>
        <taxon>Hexapoda</taxon>
        <taxon>Insecta</taxon>
        <taxon>Pterygota</taxon>
        <taxon>Neoptera</taxon>
        <taxon>Polyneoptera</taxon>
        <taxon>Phasmatodea</taxon>
        <taxon>Verophasmatodea</taxon>
        <taxon>Anareolatae</taxon>
        <taxon>Phasmatidae</taxon>
        <taxon>Eurycanthinae</taxon>
        <taxon>Dryococelus</taxon>
    </lineage>
</organism>
<proteinExistence type="predicted"/>